<reference evidence="1" key="1">
    <citation type="submission" date="2021-10" db="EMBL/GenBank/DDBJ databases">
        <title>Tropical sea cucumber genome reveals ecological adaptation and Cuvierian tubules defense mechanism.</title>
        <authorList>
            <person name="Chen T."/>
        </authorList>
    </citation>
    <scope>NUCLEOTIDE SEQUENCE</scope>
    <source>
        <strain evidence="1">Nanhai2018</strain>
        <tissue evidence="1">Muscle</tissue>
    </source>
</reference>
<organism evidence="1 2">
    <name type="scientific">Holothuria leucospilota</name>
    <name type="common">Black long sea cucumber</name>
    <name type="synonym">Mertensiothuria leucospilota</name>
    <dbReference type="NCBI Taxonomy" id="206669"/>
    <lineage>
        <taxon>Eukaryota</taxon>
        <taxon>Metazoa</taxon>
        <taxon>Echinodermata</taxon>
        <taxon>Eleutherozoa</taxon>
        <taxon>Echinozoa</taxon>
        <taxon>Holothuroidea</taxon>
        <taxon>Aspidochirotacea</taxon>
        <taxon>Aspidochirotida</taxon>
        <taxon>Holothuriidae</taxon>
        <taxon>Holothuria</taxon>
    </lineage>
</organism>
<protein>
    <recommendedName>
        <fullName evidence="3">Reverse transcriptase domain-containing protein</fullName>
    </recommendedName>
</protein>
<sequence length="209" mass="23621">MKLDISSKPFQRAQIYGLPKVHKEGIPLRPIVSSINSPSYNLARHLANIMTPLSGKGMSYIKNSQHFVERAKKILIETSDILVSFDVASLFTNVHINDACKVIGDRLQADPTLHQRTQMTWEEIVHLTKLCLNSTYFKWHGQFYEQCGGQATRILNRAGVKTFYSRSQKLRDILSQPKTPCPKTTLLVFTQSHVAADNSTLVKQNAHSE</sequence>
<dbReference type="OrthoDB" id="6782675at2759"/>
<dbReference type="AlphaFoldDB" id="A0A9Q0YNI3"/>
<evidence type="ECO:0008006" key="3">
    <source>
        <dbReference type="Google" id="ProtNLM"/>
    </source>
</evidence>
<proteinExistence type="predicted"/>
<name>A0A9Q0YNI3_HOLLE</name>
<evidence type="ECO:0000313" key="2">
    <source>
        <dbReference type="Proteomes" id="UP001152320"/>
    </source>
</evidence>
<dbReference type="EMBL" id="JAIZAY010000017">
    <property type="protein sequence ID" value="KAJ8025720.1"/>
    <property type="molecule type" value="Genomic_DNA"/>
</dbReference>
<keyword evidence="2" id="KW-1185">Reference proteome</keyword>
<gene>
    <name evidence="1" type="ORF">HOLleu_33353</name>
</gene>
<dbReference type="PANTHER" id="PTHR21301:SF11">
    <property type="entry name" value="GIY-YIG DOMAIN-CONTAINING PROTEIN"/>
    <property type="match status" value="1"/>
</dbReference>
<dbReference type="PANTHER" id="PTHR21301">
    <property type="entry name" value="REVERSE TRANSCRIPTASE"/>
    <property type="match status" value="1"/>
</dbReference>
<dbReference type="Proteomes" id="UP001152320">
    <property type="component" value="Chromosome 17"/>
</dbReference>
<comment type="caution">
    <text evidence="1">The sequence shown here is derived from an EMBL/GenBank/DDBJ whole genome shotgun (WGS) entry which is preliminary data.</text>
</comment>
<accession>A0A9Q0YNI3</accession>
<evidence type="ECO:0000313" key="1">
    <source>
        <dbReference type="EMBL" id="KAJ8025720.1"/>
    </source>
</evidence>